<gene>
    <name evidence="2" type="ORF">GWI33_018651</name>
</gene>
<sequence>MRGIRYRLGAVKAPPHFDAPHCWTVPHSSINRRCLSRFRRQANLHWGPPATCTPPRSPEPPRQPFREQRLSLFA</sequence>
<reference evidence="2" key="1">
    <citation type="submission" date="2020-08" db="EMBL/GenBank/DDBJ databases">
        <title>Genome sequencing and assembly of the red palm weevil Rhynchophorus ferrugineus.</title>
        <authorList>
            <person name="Dias G.B."/>
            <person name="Bergman C.M."/>
            <person name="Manee M."/>
        </authorList>
    </citation>
    <scope>NUCLEOTIDE SEQUENCE</scope>
    <source>
        <strain evidence="2">AA-2017</strain>
        <tissue evidence="2">Whole larva</tissue>
    </source>
</reference>
<name>A0A834HVX2_RHYFE</name>
<evidence type="ECO:0000256" key="1">
    <source>
        <dbReference type="SAM" id="MobiDB-lite"/>
    </source>
</evidence>
<organism evidence="2 3">
    <name type="scientific">Rhynchophorus ferrugineus</name>
    <name type="common">Red palm weevil</name>
    <name type="synonym">Curculio ferrugineus</name>
    <dbReference type="NCBI Taxonomy" id="354439"/>
    <lineage>
        <taxon>Eukaryota</taxon>
        <taxon>Metazoa</taxon>
        <taxon>Ecdysozoa</taxon>
        <taxon>Arthropoda</taxon>
        <taxon>Hexapoda</taxon>
        <taxon>Insecta</taxon>
        <taxon>Pterygota</taxon>
        <taxon>Neoptera</taxon>
        <taxon>Endopterygota</taxon>
        <taxon>Coleoptera</taxon>
        <taxon>Polyphaga</taxon>
        <taxon>Cucujiformia</taxon>
        <taxon>Curculionidae</taxon>
        <taxon>Dryophthorinae</taxon>
        <taxon>Rhynchophorus</taxon>
    </lineage>
</organism>
<keyword evidence="3" id="KW-1185">Reference proteome</keyword>
<proteinExistence type="predicted"/>
<evidence type="ECO:0000313" key="2">
    <source>
        <dbReference type="EMBL" id="KAF7268189.1"/>
    </source>
</evidence>
<feature type="region of interest" description="Disordered" evidence="1">
    <location>
        <begin position="46"/>
        <end position="74"/>
    </location>
</feature>
<feature type="compositionally biased region" description="Basic and acidic residues" evidence="1">
    <location>
        <begin position="64"/>
        <end position="74"/>
    </location>
</feature>
<dbReference type="EMBL" id="JAACXV010014339">
    <property type="protein sequence ID" value="KAF7268189.1"/>
    <property type="molecule type" value="Genomic_DNA"/>
</dbReference>
<accession>A0A834HVX2</accession>
<protein>
    <submittedName>
        <fullName evidence="2">Uncharacterized protein</fullName>
    </submittedName>
</protein>
<evidence type="ECO:0000313" key="3">
    <source>
        <dbReference type="Proteomes" id="UP000625711"/>
    </source>
</evidence>
<comment type="caution">
    <text evidence="2">The sequence shown here is derived from an EMBL/GenBank/DDBJ whole genome shotgun (WGS) entry which is preliminary data.</text>
</comment>
<dbReference type="AlphaFoldDB" id="A0A834HVX2"/>
<feature type="compositionally biased region" description="Pro residues" evidence="1">
    <location>
        <begin position="51"/>
        <end position="63"/>
    </location>
</feature>
<dbReference type="Proteomes" id="UP000625711">
    <property type="component" value="Unassembled WGS sequence"/>
</dbReference>